<dbReference type="PANTHER" id="PTHR45966:SF13">
    <property type="entry name" value="GDSL ESTERASE_LIPASE"/>
    <property type="match status" value="1"/>
</dbReference>
<protein>
    <recommendedName>
        <fullName evidence="6">GDSL esterase/lipase</fullName>
    </recommendedName>
</protein>
<dbReference type="PANTHER" id="PTHR45966">
    <property type="entry name" value="GDSL-LIKE LIPASE/ACYLHYDROLASE"/>
    <property type="match status" value="1"/>
</dbReference>
<dbReference type="Proteomes" id="UP001497512">
    <property type="component" value="Chromosome 15"/>
</dbReference>
<evidence type="ECO:0000313" key="4">
    <source>
        <dbReference type="EMBL" id="CAK9205885.1"/>
    </source>
</evidence>
<proteinExistence type="inferred from homology"/>
<evidence type="ECO:0000256" key="3">
    <source>
        <dbReference type="SAM" id="SignalP"/>
    </source>
</evidence>
<gene>
    <name evidence="4" type="ORF">CSSPTR1EN2_LOCUS8072</name>
</gene>
<dbReference type="CDD" id="cd01837">
    <property type="entry name" value="SGNH_plant_lipase_like"/>
    <property type="match status" value="1"/>
</dbReference>
<dbReference type="InterPro" id="IPR036514">
    <property type="entry name" value="SGNH_hydro_sf"/>
</dbReference>
<keyword evidence="2 3" id="KW-0732">Signal</keyword>
<sequence>MLLVCIFIMPLCFFVVLCALCSSLDSCVDAIKSVPGYFVLGDSGLDVGENNYVPNAFHANFPPYGETFFHRPTGRFTNGRNVGDFIAQALELPFAPPYLQPNATFNKGVNFASGGSGLFNTTGVGLAIPFNVQLEQYKNVTTLLVKELGAIAAKKLISESFFLIAIGSNDLVLGYLANPMAQKIYTTTQYINLMLDTYKSGIETLYASGVRKMVLLGVGVIGCSPDVRVVNNLQCLNLGNELAIGYNTGLKQLVNIFHATIPDLHLVVTHSYDLIYDMIQHPQSFGLKNVTAGCCGAGLLQAQFQCGTKVPTNVTGIHKKLCKHPSKYLYWDLTHNTQYVYKLLFQSYWVGNSSHVYPFNLRTLALL</sequence>
<dbReference type="Pfam" id="PF00657">
    <property type="entry name" value="Lipase_GDSL"/>
    <property type="match status" value="1"/>
</dbReference>
<dbReference type="EMBL" id="OZ019907">
    <property type="protein sequence ID" value="CAK9205885.1"/>
    <property type="molecule type" value="Genomic_DNA"/>
</dbReference>
<dbReference type="InterPro" id="IPR001087">
    <property type="entry name" value="GDSL"/>
</dbReference>
<organism evidence="4 5">
    <name type="scientific">Sphagnum troendelagicum</name>
    <dbReference type="NCBI Taxonomy" id="128251"/>
    <lineage>
        <taxon>Eukaryota</taxon>
        <taxon>Viridiplantae</taxon>
        <taxon>Streptophyta</taxon>
        <taxon>Embryophyta</taxon>
        <taxon>Bryophyta</taxon>
        <taxon>Sphagnophytina</taxon>
        <taxon>Sphagnopsida</taxon>
        <taxon>Sphagnales</taxon>
        <taxon>Sphagnaceae</taxon>
        <taxon>Sphagnum</taxon>
    </lineage>
</organism>
<dbReference type="InterPro" id="IPR035669">
    <property type="entry name" value="SGNH_plant_lipase-like"/>
</dbReference>
<accession>A0ABP0TYU3</accession>
<feature type="chain" id="PRO_5046221688" description="GDSL esterase/lipase" evidence="3">
    <location>
        <begin position="19"/>
        <end position="367"/>
    </location>
</feature>
<keyword evidence="5" id="KW-1185">Reference proteome</keyword>
<dbReference type="Gene3D" id="3.40.50.1110">
    <property type="entry name" value="SGNH hydrolase"/>
    <property type="match status" value="1"/>
</dbReference>
<evidence type="ECO:0000256" key="1">
    <source>
        <dbReference type="ARBA" id="ARBA00008668"/>
    </source>
</evidence>
<reference evidence="4" key="1">
    <citation type="submission" date="2024-02" db="EMBL/GenBank/DDBJ databases">
        <authorList>
            <consortium name="ELIXIR-Norway"/>
            <consortium name="Elixir Norway"/>
        </authorList>
    </citation>
    <scope>NUCLEOTIDE SEQUENCE</scope>
</reference>
<evidence type="ECO:0008006" key="6">
    <source>
        <dbReference type="Google" id="ProtNLM"/>
    </source>
</evidence>
<evidence type="ECO:0000313" key="5">
    <source>
        <dbReference type="Proteomes" id="UP001497512"/>
    </source>
</evidence>
<dbReference type="InterPro" id="IPR044552">
    <property type="entry name" value="GLIP1-5/GLL25"/>
</dbReference>
<comment type="similarity">
    <text evidence="1">Belongs to the 'GDSL' lipolytic enzyme family.</text>
</comment>
<evidence type="ECO:0000256" key="2">
    <source>
        <dbReference type="ARBA" id="ARBA00022729"/>
    </source>
</evidence>
<feature type="signal peptide" evidence="3">
    <location>
        <begin position="1"/>
        <end position="18"/>
    </location>
</feature>
<name>A0ABP0TYU3_9BRYO</name>